<organism evidence="4 5">
    <name type="scientific">Gimesia alba</name>
    <dbReference type="NCBI Taxonomy" id="2527973"/>
    <lineage>
        <taxon>Bacteria</taxon>
        <taxon>Pseudomonadati</taxon>
        <taxon>Planctomycetota</taxon>
        <taxon>Planctomycetia</taxon>
        <taxon>Planctomycetales</taxon>
        <taxon>Planctomycetaceae</taxon>
        <taxon>Gimesia</taxon>
    </lineage>
</organism>
<evidence type="ECO:0000313" key="4">
    <source>
        <dbReference type="EMBL" id="QDT43304.1"/>
    </source>
</evidence>
<protein>
    <submittedName>
        <fullName evidence="4">Uncharacterized protein</fullName>
    </submittedName>
</protein>
<dbReference type="EMBL" id="CP036269">
    <property type="protein sequence ID" value="QDT43304.1"/>
    <property type="molecule type" value="Genomic_DNA"/>
</dbReference>
<dbReference type="InterPro" id="IPR011453">
    <property type="entry name" value="DUF1559"/>
</dbReference>
<accession>A0A517RHF5</accession>
<feature type="transmembrane region" description="Helical" evidence="1">
    <location>
        <begin position="83"/>
        <end position="108"/>
    </location>
</feature>
<dbReference type="OrthoDB" id="285651at2"/>
<evidence type="ECO:0000313" key="5">
    <source>
        <dbReference type="Proteomes" id="UP000317171"/>
    </source>
</evidence>
<dbReference type="Pfam" id="PF14237">
    <property type="entry name" value="GYF_2"/>
    <property type="match status" value="1"/>
</dbReference>
<feature type="domain" description="DUF1559" evidence="2">
    <location>
        <begin position="122"/>
        <end position="251"/>
    </location>
</feature>
<evidence type="ECO:0000259" key="2">
    <source>
        <dbReference type="Pfam" id="PF07596"/>
    </source>
</evidence>
<dbReference type="PANTHER" id="PTHR30093">
    <property type="entry name" value="GENERAL SECRETION PATHWAY PROTEIN G"/>
    <property type="match status" value="1"/>
</dbReference>
<name>A0A517RHF5_9PLAN</name>
<keyword evidence="1" id="KW-0472">Membrane</keyword>
<evidence type="ECO:0000256" key="1">
    <source>
        <dbReference type="SAM" id="Phobius"/>
    </source>
</evidence>
<dbReference type="KEGG" id="gaz:Pan241w_34040"/>
<reference evidence="4 5" key="1">
    <citation type="submission" date="2019-02" db="EMBL/GenBank/DDBJ databases">
        <title>Deep-cultivation of Planctomycetes and their phenomic and genomic characterization uncovers novel biology.</title>
        <authorList>
            <person name="Wiegand S."/>
            <person name="Jogler M."/>
            <person name="Boedeker C."/>
            <person name="Pinto D."/>
            <person name="Vollmers J."/>
            <person name="Rivas-Marin E."/>
            <person name="Kohn T."/>
            <person name="Peeters S.H."/>
            <person name="Heuer A."/>
            <person name="Rast P."/>
            <person name="Oberbeckmann S."/>
            <person name="Bunk B."/>
            <person name="Jeske O."/>
            <person name="Meyerdierks A."/>
            <person name="Storesund J.E."/>
            <person name="Kallscheuer N."/>
            <person name="Luecker S."/>
            <person name="Lage O.M."/>
            <person name="Pohl T."/>
            <person name="Merkel B.J."/>
            <person name="Hornburger P."/>
            <person name="Mueller R.-W."/>
            <person name="Bruemmer F."/>
            <person name="Labrenz M."/>
            <person name="Spormann A.M."/>
            <person name="Op den Camp H."/>
            <person name="Overmann J."/>
            <person name="Amann R."/>
            <person name="Jetten M.S.M."/>
            <person name="Mascher T."/>
            <person name="Medema M.H."/>
            <person name="Devos D.P."/>
            <person name="Kaster A.-K."/>
            <person name="Ovreas L."/>
            <person name="Rohde M."/>
            <person name="Galperin M.Y."/>
            <person name="Jogler C."/>
        </authorList>
    </citation>
    <scope>NUCLEOTIDE SEQUENCE [LARGE SCALE GENOMIC DNA]</scope>
    <source>
        <strain evidence="4 5">Pan241w</strain>
    </source>
</reference>
<feature type="domain" description="GYF" evidence="3">
    <location>
        <begin position="4"/>
        <end position="53"/>
    </location>
</feature>
<evidence type="ECO:0000259" key="3">
    <source>
        <dbReference type="Pfam" id="PF14237"/>
    </source>
</evidence>
<dbReference type="InterPro" id="IPR025640">
    <property type="entry name" value="GYF_2"/>
</dbReference>
<dbReference type="PANTHER" id="PTHR30093:SF2">
    <property type="entry name" value="TYPE II SECRETION SYSTEM PROTEIN H"/>
    <property type="match status" value="1"/>
</dbReference>
<sequence length="318" mass="34811">MADWYVKRGSQTTGPLTQERLKELAEQGKVQKSDLVRKGEDGNFIPAGQFPGLIPDSDDWETDFQQPAASQAAPARKSKTTPIVLLAILGGGGVIVVIILIALLLPAIQQARVADRHPTSKIKSKNNLKQIALALHNYHDRDRVFPPGGIETADGKPYHSWQTMILPFVDQGQLHNQIDFDHPWTNPANQSQFQLNLPIYLNPAIEETVSPEGLGLSHYVGNKFLMQTNGNMRIRDIVDGTSNTIMAVETGENFKPWGDPTNIADPVNVIGGKRKSSFTGGNHVMMSDGRVRFVSENIDPAMLKALSTPDGGETVGEF</sequence>
<proteinExistence type="predicted"/>
<dbReference type="InterPro" id="IPR045584">
    <property type="entry name" value="Pilin-like"/>
</dbReference>
<dbReference type="Proteomes" id="UP000317171">
    <property type="component" value="Chromosome"/>
</dbReference>
<dbReference type="AlphaFoldDB" id="A0A517RHF5"/>
<dbReference type="Pfam" id="PF07596">
    <property type="entry name" value="SBP_bac_10"/>
    <property type="match status" value="1"/>
</dbReference>
<keyword evidence="5" id="KW-1185">Reference proteome</keyword>
<gene>
    <name evidence="4" type="ORF">Pan241w_34040</name>
</gene>
<keyword evidence="1" id="KW-1133">Transmembrane helix</keyword>
<dbReference type="RefSeq" id="WP_145217874.1">
    <property type="nucleotide sequence ID" value="NZ_CP036269.1"/>
</dbReference>
<dbReference type="SUPFAM" id="SSF54523">
    <property type="entry name" value="Pili subunits"/>
    <property type="match status" value="1"/>
</dbReference>
<keyword evidence="1" id="KW-0812">Transmembrane</keyword>